<sequence>MFIFATLQFATPLVPSPVQLCNDPPSLIFSGLRSTTASETVLELLYACCDHRQMLSTSVASRSALSQNLRRLVKWPR</sequence>
<gene>
    <name evidence="1" type="ORF">M747DRAFT_291591</name>
</gene>
<proteinExistence type="predicted"/>
<accession>A0A370CDI5</accession>
<evidence type="ECO:0000313" key="2">
    <source>
        <dbReference type="Proteomes" id="UP000253845"/>
    </source>
</evidence>
<evidence type="ECO:0000313" key="1">
    <source>
        <dbReference type="EMBL" id="RDH25828.1"/>
    </source>
</evidence>
<dbReference type="Proteomes" id="UP000253845">
    <property type="component" value="Unassembled WGS sequence"/>
</dbReference>
<dbReference type="EMBL" id="KZ851899">
    <property type="protein sequence ID" value="RDH25828.1"/>
    <property type="molecule type" value="Genomic_DNA"/>
</dbReference>
<name>A0A370CDI5_ASPNG</name>
<dbReference type="AlphaFoldDB" id="A0A370CDI5"/>
<organism evidence="1 2">
    <name type="scientific">Aspergillus niger ATCC 13496</name>
    <dbReference type="NCBI Taxonomy" id="1353008"/>
    <lineage>
        <taxon>Eukaryota</taxon>
        <taxon>Fungi</taxon>
        <taxon>Dikarya</taxon>
        <taxon>Ascomycota</taxon>
        <taxon>Pezizomycotina</taxon>
        <taxon>Eurotiomycetes</taxon>
        <taxon>Eurotiomycetidae</taxon>
        <taxon>Eurotiales</taxon>
        <taxon>Aspergillaceae</taxon>
        <taxon>Aspergillus</taxon>
        <taxon>Aspergillus subgen. Circumdati</taxon>
    </lineage>
</organism>
<reference evidence="1 2" key="1">
    <citation type="submission" date="2018-07" db="EMBL/GenBank/DDBJ databases">
        <title>Section-level genome sequencing of Aspergillus section Nigri to investigate inter- and intra-species variation.</title>
        <authorList>
            <consortium name="DOE Joint Genome Institute"/>
            <person name="Vesth T.C."/>
            <person name="Nybo J.L."/>
            <person name="Theobald S."/>
            <person name="Frisvad J.C."/>
            <person name="Larsen T.O."/>
            <person name="Nielsen K.F."/>
            <person name="Hoof J.B."/>
            <person name="Brandl J."/>
            <person name="Salamov A."/>
            <person name="Riley R."/>
            <person name="Gladden J.M."/>
            <person name="Phatale P."/>
            <person name="Nielsen M.T."/>
            <person name="Lyhne E.K."/>
            <person name="Kogle M.E."/>
            <person name="Strasser K."/>
            <person name="McDonnell E."/>
            <person name="Barry K."/>
            <person name="Clum A."/>
            <person name="Chen C."/>
            <person name="Nolan M."/>
            <person name="Sandor L."/>
            <person name="Kuo A."/>
            <person name="Lipzen A."/>
            <person name="Hainaut M."/>
            <person name="Drula E."/>
            <person name="Tsang A."/>
            <person name="Magnuson J.K."/>
            <person name="Henrissat B."/>
            <person name="Wiebenga A."/>
            <person name="Simmons B.A."/>
            <person name="Makela M.R."/>
            <person name="De vries R.P."/>
            <person name="Grigoriev I.V."/>
            <person name="Mortensen U.H."/>
            <person name="Baker S.E."/>
            <person name="Andersen M.R."/>
        </authorList>
    </citation>
    <scope>NUCLEOTIDE SEQUENCE [LARGE SCALE GENOMIC DNA]</scope>
    <source>
        <strain evidence="1 2">ATCC 13496</strain>
    </source>
</reference>
<dbReference type="VEuPathDB" id="FungiDB:M747DRAFT_291591"/>
<protein>
    <submittedName>
        <fullName evidence="1">Uncharacterized protein</fullName>
    </submittedName>
</protein>